<feature type="transmembrane region" description="Helical" evidence="6">
    <location>
        <begin position="18"/>
        <end position="42"/>
    </location>
</feature>
<evidence type="ECO:0000313" key="8">
    <source>
        <dbReference type="EMBL" id="AYQ54287.1"/>
    </source>
</evidence>
<protein>
    <recommendedName>
        <fullName evidence="7">GtrA/DPMS transmembrane domain-containing protein</fullName>
    </recommendedName>
</protein>
<dbReference type="AlphaFoldDB" id="A0A3G3IEP5"/>
<feature type="domain" description="GtrA/DPMS transmembrane" evidence="7">
    <location>
        <begin position="17"/>
        <end position="140"/>
    </location>
</feature>
<evidence type="ECO:0000256" key="3">
    <source>
        <dbReference type="ARBA" id="ARBA00022692"/>
    </source>
</evidence>
<dbReference type="RefSeq" id="WP_015503996.1">
    <property type="nucleotide sequence ID" value="NZ_CAYAVM010000023.1"/>
</dbReference>
<reference evidence="8 9" key="1">
    <citation type="submission" date="2016-10" db="EMBL/GenBank/DDBJ databases">
        <title>Complete genome of the TMA-utilizing, human hosted archaeon Methanomethylophilus alvus Gen. nov, sp. nov., strain Mx-05, derived from a pure culture.</title>
        <authorList>
            <person name="Brugere J.-F."/>
            <person name="Ben Hania W."/>
            <person name="Chaudhary P.P."/>
            <person name="Gaci N."/>
            <person name="Borrel G."/>
            <person name="Cao Van Tuat L."/>
            <person name="Fardeau M.-L."/>
            <person name="Harris H.M.B."/>
            <person name="O'Toole P.W."/>
            <person name="Ollivier B."/>
        </authorList>
    </citation>
    <scope>NUCLEOTIDE SEQUENCE [LARGE SCALE GENOMIC DNA]</scope>
    <source>
        <strain evidence="8 9">Mx-05</strain>
    </source>
</reference>
<keyword evidence="3 6" id="KW-0812">Transmembrane</keyword>
<evidence type="ECO:0000313" key="9">
    <source>
        <dbReference type="Proteomes" id="UP000273278"/>
    </source>
</evidence>
<name>A0A3G3IEP5_9ARCH</name>
<dbReference type="PANTHER" id="PTHR38459">
    <property type="entry name" value="PROPHAGE BACTOPRENOL-LINKED GLUCOSE TRANSLOCASE HOMOLOG"/>
    <property type="match status" value="1"/>
</dbReference>
<accession>A0A3G3IEP5</accession>
<evidence type="ECO:0000256" key="4">
    <source>
        <dbReference type="ARBA" id="ARBA00022989"/>
    </source>
</evidence>
<dbReference type="GO" id="GO:0005886">
    <property type="term" value="C:plasma membrane"/>
    <property type="evidence" value="ECO:0007669"/>
    <property type="project" value="TreeGrafter"/>
</dbReference>
<dbReference type="EMBL" id="CP017686">
    <property type="protein sequence ID" value="AYQ54287.1"/>
    <property type="molecule type" value="Genomic_DNA"/>
</dbReference>
<proteinExistence type="inferred from homology"/>
<organism evidence="8 9">
    <name type="scientific">Methanomethylophilus alvi</name>
    <dbReference type="NCBI Taxonomy" id="1291540"/>
    <lineage>
        <taxon>Archaea</taxon>
        <taxon>Methanobacteriati</taxon>
        <taxon>Thermoplasmatota</taxon>
        <taxon>Thermoplasmata</taxon>
        <taxon>Methanomassiliicoccales</taxon>
        <taxon>Methanomethylophilaceae</taxon>
        <taxon>Methanomethylophilus</taxon>
    </lineage>
</organism>
<feature type="transmembrane region" description="Helical" evidence="6">
    <location>
        <begin position="86"/>
        <end position="105"/>
    </location>
</feature>
<dbReference type="GO" id="GO:0000271">
    <property type="term" value="P:polysaccharide biosynthetic process"/>
    <property type="evidence" value="ECO:0007669"/>
    <property type="project" value="InterPro"/>
</dbReference>
<comment type="similarity">
    <text evidence="2">Belongs to the GtrA family.</text>
</comment>
<keyword evidence="5 6" id="KW-0472">Membrane</keyword>
<feature type="transmembrane region" description="Helical" evidence="6">
    <location>
        <begin position="117"/>
        <end position="139"/>
    </location>
</feature>
<keyword evidence="4 6" id="KW-1133">Transmembrane helix</keyword>
<evidence type="ECO:0000256" key="1">
    <source>
        <dbReference type="ARBA" id="ARBA00004141"/>
    </source>
</evidence>
<dbReference type="InterPro" id="IPR051401">
    <property type="entry name" value="GtrA_CellWall_Glycosyl"/>
</dbReference>
<sequence>MSFINSLFYGKHGEGIRYLFIGGLNVIITWIIYAAFVLVGIGPSISNAFSWIVGVAVAFILNKVFVFNSKTHEKKEVSREVASFTLGRVFTGIVNILGFALLYDVGINQELFGIDGFFAKIIISAIEIILNYVISKYLVFIDKK</sequence>
<dbReference type="InterPro" id="IPR007267">
    <property type="entry name" value="GtrA_DPMS_TM"/>
</dbReference>
<evidence type="ECO:0000256" key="5">
    <source>
        <dbReference type="ARBA" id="ARBA00023136"/>
    </source>
</evidence>
<dbReference type="Pfam" id="PF04138">
    <property type="entry name" value="GtrA_DPMS_TM"/>
    <property type="match status" value="1"/>
</dbReference>
<dbReference type="Proteomes" id="UP000273278">
    <property type="component" value="Chromosome"/>
</dbReference>
<feature type="transmembrane region" description="Helical" evidence="6">
    <location>
        <begin position="48"/>
        <end position="66"/>
    </location>
</feature>
<evidence type="ECO:0000256" key="2">
    <source>
        <dbReference type="ARBA" id="ARBA00009399"/>
    </source>
</evidence>
<dbReference type="PANTHER" id="PTHR38459:SF5">
    <property type="entry name" value="CELL WALL TEICHOIC ACID GLYCOSYLATION PROTEIN GTCA"/>
    <property type="match status" value="1"/>
</dbReference>
<comment type="subcellular location">
    <subcellularLocation>
        <location evidence="1">Membrane</location>
        <topology evidence="1">Multi-pass membrane protein</topology>
    </subcellularLocation>
</comment>
<dbReference type="GeneID" id="41320890"/>
<evidence type="ECO:0000259" key="7">
    <source>
        <dbReference type="Pfam" id="PF04138"/>
    </source>
</evidence>
<evidence type="ECO:0000256" key="6">
    <source>
        <dbReference type="SAM" id="Phobius"/>
    </source>
</evidence>
<gene>
    <name evidence="8" type="ORF">BKD89_00430</name>
</gene>